<evidence type="ECO:0000313" key="2">
    <source>
        <dbReference type="Proteomes" id="UP001054945"/>
    </source>
</evidence>
<keyword evidence="2" id="KW-1185">Reference proteome</keyword>
<protein>
    <recommendedName>
        <fullName evidence="3">LAGLIDADG homing endonuclease</fullName>
    </recommendedName>
</protein>
<dbReference type="EMBL" id="BPLR01006430">
    <property type="protein sequence ID" value="GIY09799.1"/>
    <property type="molecule type" value="Genomic_DNA"/>
</dbReference>
<proteinExistence type="predicted"/>
<dbReference type="Proteomes" id="UP001054945">
    <property type="component" value="Unassembled WGS sequence"/>
</dbReference>
<gene>
    <name evidence="1" type="ORF">CEXT_323821</name>
</gene>
<evidence type="ECO:0000313" key="1">
    <source>
        <dbReference type="EMBL" id="GIY09799.1"/>
    </source>
</evidence>
<organism evidence="1 2">
    <name type="scientific">Caerostris extrusa</name>
    <name type="common">Bark spider</name>
    <name type="synonym">Caerostris bankana</name>
    <dbReference type="NCBI Taxonomy" id="172846"/>
    <lineage>
        <taxon>Eukaryota</taxon>
        <taxon>Metazoa</taxon>
        <taxon>Ecdysozoa</taxon>
        <taxon>Arthropoda</taxon>
        <taxon>Chelicerata</taxon>
        <taxon>Arachnida</taxon>
        <taxon>Araneae</taxon>
        <taxon>Araneomorphae</taxon>
        <taxon>Entelegynae</taxon>
        <taxon>Araneoidea</taxon>
        <taxon>Araneidae</taxon>
        <taxon>Caerostris</taxon>
    </lineage>
</organism>
<evidence type="ECO:0008006" key="3">
    <source>
        <dbReference type="Google" id="ProtNLM"/>
    </source>
</evidence>
<accession>A0AAV4QKG4</accession>
<sequence>MREGLSTLNGLISIYTDRSRAHDIFKYRVNNVAPQCMVLILRFTTKQLSPQRNGSSEMTEVKINCEINFVKRSDKSAHYAMVKLILRCYGNSVSTFDYASNTRIKSEASGNDRGEHKLWNKFCQEKRLSSHYSDD</sequence>
<reference evidence="1 2" key="1">
    <citation type="submission" date="2021-06" db="EMBL/GenBank/DDBJ databases">
        <title>Caerostris extrusa draft genome.</title>
        <authorList>
            <person name="Kono N."/>
            <person name="Arakawa K."/>
        </authorList>
    </citation>
    <scope>NUCLEOTIDE SEQUENCE [LARGE SCALE GENOMIC DNA]</scope>
</reference>
<comment type="caution">
    <text evidence="1">The sequence shown here is derived from an EMBL/GenBank/DDBJ whole genome shotgun (WGS) entry which is preliminary data.</text>
</comment>
<dbReference type="AlphaFoldDB" id="A0AAV4QKG4"/>
<name>A0AAV4QKG4_CAEEX</name>